<gene>
    <name evidence="2" type="ORF">C900_03144</name>
</gene>
<comment type="caution">
    <text evidence="2">The sequence shown here is derived from an EMBL/GenBank/DDBJ whole genome shotgun (WGS) entry which is preliminary data.</text>
</comment>
<dbReference type="RefSeq" id="WP_009580496.1">
    <property type="nucleotide sequence ID" value="NZ_AMZN01000046.1"/>
</dbReference>
<dbReference type="InterPro" id="IPR027417">
    <property type="entry name" value="P-loop_NTPase"/>
</dbReference>
<feature type="domain" description="NadR/Ttd14 AAA" evidence="1">
    <location>
        <begin position="14"/>
        <end position="168"/>
    </location>
</feature>
<proteinExistence type="predicted"/>
<dbReference type="Proteomes" id="UP000011135">
    <property type="component" value="Unassembled WGS sequence"/>
</dbReference>
<dbReference type="AlphaFoldDB" id="L8JTZ0"/>
<dbReference type="STRING" id="1237149.C900_03144"/>
<keyword evidence="2" id="KW-0808">Transferase</keyword>
<dbReference type="SUPFAM" id="SSF52540">
    <property type="entry name" value="P-loop containing nucleoside triphosphate hydrolases"/>
    <property type="match status" value="1"/>
</dbReference>
<evidence type="ECO:0000313" key="3">
    <source>
        <dbReference type="Proteomes" id="UP000011135"/>
    </source>
</evidence>
<accession>L8JTZ0</accession>
<dbReference type="GO" id="GO:0016301">
    <property type="term" value="F:kinase activity"/>
    <property type="evidence" value="ECO:0007669"/>
    <property type="project" value="UniProtKB-KW"/>
</dbReference>
<dbReference type="InterPro" id="IPR052735">
    <property type="entry name" value="NAD_biosynth-regulator"/>
</dbReference>
<reference evidence="2 3" key="1">
    <citation type="submission" date="2012-12" db="EMBL/GenBank/DDBJ databases">
        <title>Genome assembly of Fulvivirga imtechensis AK7.</title>
        <authorList>
            <person name="Nupur N."/>
            <person name="Khatri I."/>
            <person name="Kumar R."/>
            <person name="Subramanian S."/>
            <person name="Pinnaka A."/>
        </authorList>
    </citation>
    <scope>NUCLEOTIDE SEQUENCE [LARGE SCALE GENOMIC DNA]</scope>
    <source>
        <strain evidence="2 3">AK7</strain>
    </source>
</reference>
<dbReference type="Pfam" id="PF13521">
    <property type="entry name" value="AAA_28"/>
    <property type="match status" value="1"/>
</dbReference>
<keyword evidence="3" id="KW-1185">Reference proteome</keyword>
<name>L8JTZ0_9BACT</name>
<dbReference type="OrthoDB" id="9151999at2"/>
<dbReference type="InterPro" id="IPR038727">
    <property type="entry name" value="NadR/Ttd14_AAA_dom"/>
</dbReference>
<dbReference type="PATRIC" id="fig|1237149.3.peg.2902"/>
<keyword evidence="2" id="KW-0418">Kinase</keyword>
<dbReference type="PANTHER" id="PTHR37512:SF1">
    <property type="entry name" value="NADR_TTD14 AAA DOMAIN-CONTAINING PROTEIN"/>
    <property type="match status" value="1"/>
</dbReference>
<organism evidence="2 3">
    <name type="scientific">Fulvivirga imtechensis AK7</name>
    <dbReference type="NCBI Taxonomy" id="1237149"/>
    <lineage>
        <taxon>Bacteria</taxon>
        <taxon>Pseudomonadati</taxon>
        <taxon>Bacteroidota</taxon>
        <taxon>Cytophagia</taxon>
        <taxon>Cytophagales</taxon>
        <taxon>Fulvivirgaceae</taxon>
        <taxon>Fulvivirga</taxon>
    </lineage>
</organism>
<protein>
    <submittedName>
        <fullName evidence="2">Ribosylnicotinamide kinase</fullName>
    </submittedName>
</protein>
<dbReference type="PANTHER" id="PTHR37512">
    <property type="entry name" value="TRIFUNCTIONAL NAD BIOSYNTHESIS/REGULATOR PROTEIN NADR"/>
    <property type="match status" value="1"/>
</dbReference>
<evidence type="ECO:0000259" key="1">
    <source>
        <dbReference type="Pfam" id="PF13521"/>
    </source>
</evidence>
<evidence type="ECO:0000313" key="2">
    <source>
        <dbReference type="EMBL" id="ELR71014.1"/>
    </source>
</evidence>
<sequence length="184" mass="21644">MEENNEQSGRELKKVVVIGPESTGKSSLSSALAAHYQTEWVPEYAREYIDQLQRPYQESDLIEIARGQLGSEDEKAAKSNKLLICDTDLIVIKIWYEHRYGYCPKEILSTINSRKYDLYLLTYIDIPWEDDPQREYPHLMEYFYNLFKSELEALNLPYVVVRGEFEERMRSATRAIDSRLNCEQ</sequence>
<dbReference type="EMBL" id="AMZN01000046">
    <property type="protein sequence ID" value="ELR71014.1"/>
    <property type="molecule type" value="Genomic_DNA"/>
</dbReference>
<dbReference type="eggNOG" id="COG3172">
    <property type="taxonomic scope" value="Bacteria"/>
</dbReference>
<dbReference type="Gene3D" id="3.40.50.300">
    <property type="entry name" value="P-loop containing nucleotide triphosphate hydrolases"/>
    <property type="match status" value="1"/>
</dbReference>